<evidence type="ECO:0000259" key="2">
    <source>
        <dbReference type="Pfam" id="PF01738"/>
    </source>
</evidence>
<dbReference type="GO" id="GO:0016787">
    <property type="term" value="F:hydrolase activity"/>
    <property type="evidence" value="ECO:0007669"/>
    <property type="project" value="UniProtKB-KW"/>
</dbReference>
<keyword evidence="3" id="KW-0378">Hydrolase</keyword>
<dbReference type="Proteomes" id="UP000245946">
    <property type="component" value="Unassembled WGS sequence"/>
</dbReference>
<dbReference type="RefSeq" id="XP_025597627.1">
    <property type="nucleotide sequence ID" value="XM_025745693.1"/>
</dbReference>
<dbReference type="SUPFAM" id="SSF53474">
    <property type="entry name" value="alpha/beta-Hydrolases"/>
    <property type="match status" value="1"/>
</dbReference>
<accession>A0A316Z8N0</accession>
<gene>
    <name evidence="3" type="ORF">FA09DRAFT_50820</name>
</gene>
<dbReference type="PANTHER" id="PTHR17630">
    <property type="entry name" value="DIENELACTONE HYDROLASE"/>
    <property type="match status" value="1"/>
</dbReference>
<feature type="domain" description="Dienelactone hydrolase" evidence="2">
    <location>
        <begin position="29"/>
        <end position="251"/>
    </location>
</feature>
<dbReference type="Pfam" id="PF01738">
    <property type="entry name" value="DLH"/>
    <property type="match status" value="1"/>
</dbReference>
<protein>
    <submittedName>
        <fullName evidence="3">Alpha/beta-hydrolase</fullName>
    </submittedName>
</protein>
<dbReference type="OrthoDB" id="17560at2759"/>
<evidence type="ECO:0000313" key="4">
    <source>
        <dbReference type="Proteomes" id="UP000245946"/>
    </source>
</evidence>
<dbReference type="Gene3D" id="3.40.50.1820">
    <property type="entry name" value="alpha/beta hydrolase"/>
    <property type="match status" value="1"/>
</dbReference>
<feature type="region of interest" description="Disordered" evidence="1">
    <location>
        <begin position="1"/>
        <end position="23"/>
    </location>
</feature>
<dbReference type="AlphaFoldDB" id="A0A316Z8N0"/>
<feature type="non-terminal residue" evidence="3">
    <location>
        <position position="1"/>
    </location>
</feature>
<dbReference type="STRING" id="58919.A0A316Z8N0"/>
<evidence type="ECO:0000313" key="3">
    <source>
        <dbReference type="EMBL" id="PWN97348.1"/>
    </source>
</evidence>
<proteinExistence type="predicted"/>
<keyword evidence="4" id="KW-1185">Reference proteome</keyword>
<sequence>CSHHLTHHGSFTKGTPAGSETSLGGRECYVTGDKGAQRALLIVADVFGWRLTNTRVLADRFAKELGARVYIPDFLDGDDFTQAKQKDPKWEPDFPSFLAKHHPGEAAAPSIRAAVDEIRKEQGDKVRIGAVGYCWGALPVLHLSSTSAGASQVDAIAFAHPSLLAEDGSDFAQLAKPALFLTCETDPQFPDAKREAAIEVCKKKAREGVFVKFGYYPNVSHGWAIKGDENDAYTAKAMQHAAIDTASFFNAEL</sequence>
<dbReference type="PANTHER" id="PTHR17630:SF44">
    <property type="entry name" value="PROTEIN AIM2"/>
    <property type="match status" value="1"/>
</dbReference>
<dbReference type="InterPro" id="IPR002925">
    <property type="entry name" value="Dienelactn_hydro"/>
</dbReference>
<name>A0A316Z8N0_9BASI</name>
<dbReference type="EMBL" id="KZ819295">
    <property type="protein sequence ID" value="PWN97348.1"/>
    <property type="molecule type" value="Genomic_DNA"/>
</dbReference>
<organism evidence="3 4">
    <name type="scientific">Tilletiopsis washingtonensis</name>
    <dbReference type="NCBI Taxonomy" id="58919"/>
    <lineage>
        <taxon>Eukaryota</taxon>
        <taxon>Fungi</taxon>
        <taxon>Dikarya</taxon>
        <taxon>Basidiomycota</taxon>
        <taxon>Ustilaginomycotina</taxon>
        <taxon>Exobasidiomycetes</taxon>
        <taxon>Entylomatales</taxon>
        <taxon>Entylomatales incertae sedis</taxon>
        <taxon>Tilletiopsis</taxon>
    </lineage>
</organism>
<evidence type="ECO:0000256" key="1">
    <source>
        <dbReference type="SAM" id="MobiDB-lite"/>
    </source>
</evidence>
<dbReference type="GeneID" id="37273237"/>
<dbReference type="InterPro" id="IPR029058">
    <property type="entry name" value="AB_hydrolase_fold"/>
</dbReference>
<reference evidence="3 4" key="1">
    <citation type="journal article" date="2018" name="Mol. Biol. Evol.">
        <title>Broad Genomic Sampling Reveals a Smut Pathogenic Ancestry of the Fungal Clade Ustilaginomycotina.</title>
        <authorList>
            <person name="Kijpornyongpan T."/>
            <person name="Mondo S.J."/>
            <person name="Barry K."/>
            <person name="Sandor L."/>
            <person name="Lee J."/>
            <person name="Lipzen A."/>
            <person name="Pangilinan J."/>
            <person name="LaButti K."/>
            <person name="Hainaut M."/>
            <person name="Henrissat B."/>
            <person name="Grigoriev I.V."/>
            <person name="Spatafora J.W."/>
            <person name="Aime M.C."/>
        </authorList>
    </citation>
    <scope>NUCLEOTIDE SEQUENCE [LARGE SCALE GENOMIC DNA]</scope>
    <source>
        <strain evidence="3 4">MCA 4186</strain>
    </source>
</reference>